<keyword evidence="3" id="KW-0675">Receptor</keyword>
<dbReference type="InterPro" id="IPR051287">
    <property type="entry name" value="TCR_variable_region"/>
</dbReference>
<evidence type="ECO:0000256" key="5">
    <source>
        <dbReference type="ARBA" id="ARBA00043266"/>
    </source>
</evidence>
<protein>
    <recommendedName>
        <fullName evidence="7">Ig-like domain-containing protein</fullName>
    </recommendedName>
</protein>
<feature type="transmembrane region" description="Helical" evidence="6">
    <location>
        <begin position="287"/>
        <end position="306"/>
    </location>
</feature>
<dbReference type="AlphaFoldDB" id="A0A3P9HXV1"/>
<reference evidence="8" key="4">
    <citation type="submission" date="2025-09" db="UniProtKB">
        <authorList>
            <consortium name="Ensembl"/>
        </authorList>
    </citation>
    <scope>IDENTIFICATION</scope>
    <source>
        <strain evidence="8">HSOK</strain>
    </source>
</reference>
<keyword evidence="6" id="KW-1133">Transmembrane helix</keyword>
<dbReference type="PANTHER" id="PTHR19367">
    <property type="entry name" value="T-CELL RECEPTOR ALPHA CHAIN V REGION"/>
    <property type="match status" value="1"/>
</dbReference>
<keyword evidence="1" id="KW-0732">Signal</keyword>
<dbReference type="SUPFAM" id="SSF48726">
    <property type="entry name" value="Immunoglobulin"/>
    <property type="match status" value="2"/>
</dbReference>
<evidence type="ECO:0000313" key="9">
    <source>
        <dbReference type="Proteomes" id="UP000265200"/>
    </source>
</evidence>
<keyword evidence="5" id="KW-1279">T cell receptor</keyword>
<dbReference type="PANTHER" id="PTHR19367:SF18">
    <property type="entry name" value="T CELL RECEPTOR ALPHA VARIABLE 16"/>
    <property type="match status" value="1"/>
</dbReference>
<dbReference type="PROSITE" id="PS50835">
    <property type="entry name" value="IG_LIKE"/>
    <property type="match status" value="1"/>
</dbReference>
<reference evidence="8" key="3">
    <citation type="submission" date="2025-08" db="UniProtKB">
        <authorList>
            <consortium name="Ensembl"/>
        </authorList>
    </citation>
    <scope>IDENTIFICATION</scope>
    <source>
        <strain evidence="8">HSOK</strain>
    </source>
</reference>
<sequence length="311" mass="35526">HIRWILFIPCKGEDKVIQPGGEVIASEGDSLTLNCTFETSDSYPYLFWYKQEVNSYPKYMLKRYSKTKENSPEFKEDRFDAELKDKSVPLKIQKLHLSDSAVYYCALQPTKEESTLEGTSVTLSYKYKNAATGNDYFFWYRQFPGKPPEFLISHFGTGRPISLPVPGFSFKVSDDQRQMDLQISSAAVTDSAVYYCAVKPTVTGNNKTLYKKLQQHNAPQHPLDVDTRTKTFCQNTKVKHAPKFILVSKTLELCFNVVLVLLCIWISSCWPKCDNCSESLLLSVYYLLLQFLQTVVALSLHVISLVPPFEV</sequence>
<keyword evidence="5" id="KW-0391">Immunity</keyword>
<accession>A0A3P9HXV1</accession>
<name>A0A3P9HXV1_ORYLA</name>
<dbReference type="InterPro" id="IPR003599">
    <property type="entry name" value="Ig_sub"/>
</dbReference>
<dbReference type="InterPro" id="IPR007110">
    <property type="entry name" value="Ig-like_dom"/>
</dbReference>
<evidence type="ECO:0000256" key="1">
    <source>
        <dbReference type="ARBA" id="ARBA00022729"/>
    </source>
</evidence>
<evidence type="ECO:0000256" key="4">
    <source>
        <dbReference type="ARBA" id="ARBA00023319"/>
    </source>
</evidence>
<evidence type="ECO:0000256" key="2">
    <source>
        <dbReference type="ARBA" id="ARBA00023130"/>
    </source>
</evidence>
<dbReference type="Gene3D" id="2.60.40.10">
    <property type="entry name" value="Immunoglobulins"/>
    <property type="match status" value="2"/>
</dbReference>
<dbReference type="InterPro" id="IPR013106">
    <property type="entry name" value="Ig_V-set"/>
</dbReference>
<keyword evidence="6" id="KW-0472">Membrane</keyword>
<keyword evidence="4" id="KW-0393">Immunoglobulin domain</keyword>
<dbReference type="InterPro" id="IPR036179">
    <property type="entry name" value="Ig-like_dom_sf"/>
</dbReference>
<dbReference type="InterPro" id="IPR013783">
    <property type="entry name" value="Ig-like_fold"/>
</dbReference>
<keyword evidence="2" id="KW-1064">Adaptive immunity</keyword>
<dbReference type="Proteomes" id="UP000265200">
    <property type="component" value="Chromosome 17"/>
</dbReference>
<reference evidence="8 9" key="2">
    <citation type="submission" date="2017-04" db="EMBL/GenBank/DDBJ databases">
        <title>CpG methylation of centromeres and impact of large insertions on vertebrate speciation.</title>
        <authorList>
            <person name="Ichikawa K."/>
            <person name="Yoshimura J."/>
            <person name="Morishita S."/>
        </authorList>
    </citation>
    <scope>NUCLEOTIDE SEQUENCE</scope>
    <source>
        <strain evidence="8 9">HSOK</strain>
    </source>
</reference>
<reference key="1">
    <citation type="journal article" date="2007" name="Nature">
        <title>The medaka draft genome and insights into vertebrate genome evolution.</title>
        <authorList>
            <person name="Kasahara M."/>
            <person name="Naruse K."/>
            <person name="Sasaki S."/>
            <person name="Nakatani Y."/>
            <person name="Qu W."/>
            <person name="Ahsan B."/>
            <person name="Yamada T."/>
            <person name="Nagayasu Y."/>
            <person name="Doi K."/>
            <person name="Kasai Y."/>
            <person name="Jindo T."/>
            <person name="Kobayashi D."/>
            <person name="Shimada A."/>
            <person name="Toyoda A."/>
            <person name="Kuroki Y."/>
            <person name="Fujiyama A."/>
            <person name="Sasaki T."/>
            <person name="Shimizu A."/>
            <person name="Asakawa S."/>
            <person name="Shimizu N."/>
            <person name="Hashimoto S."/>
            <person name="Yang J."/>
            <person name="Lee Y."/>
            <person name="Matsushima K."/>
            <person name="Sugano S."/>
            <person name="Sakaizumi M."/>
            <person name="Narita T."/>
            <person name="Ohishi K."/>
            <person name="Haga S."/>
            <person name="Ohta F."/>
            <person name="Nomoto H."/>
            <person name="Nogata K."/>
            <person name="Morishita T."/>
            <person name="Endo T."/>
            <person name="Shin-I T."/>
            <person name="Takeda H."/>
            <person name="Morishita S."/>
            <person name="Kohara Y."/>
        </authorList>
    </citation>
    <scope>NUCLEOTIDE SEQUENCE [LARGE SCALE GENOMIC DNA]</scope>
    <source>
        <strain>Hd-rR</strain>
    </source>
</reference>
<organism evidence="8 9">
    <name type="scientific">Oryzias latipes</name>
    <name type="common">Japanese rice fish</name>
    <name type="synonym">Japanese killifish</name>
    <dbReference type="NCBI Taxonomy" id="8090"/>
    <lineage>
        <taxon>Eukaryota</taxon>
        <taxon>Metazoa</taxon>
        <taxon>Chordata</taxon>
        <taxon>Craniata</taxon>
        <taxon>Vertebrata</taxon>
        <taxon>Euteleostomi</taxon>
        <taxon>Actinopterygii</taxon>
        <taxon>Neopterygii</taxon>
        <taxon>Teleostei</taxon>
        <taxon>Neoteleostei</taxon>
        <taxon>Acanthomorphata</taxon>
        <taxon>Ovalentaria</taxon>
        <taxon>Atherinomorphae</taxon>
        <taxon>Beloniformes</taxon>
        <taxon>Adrianichthyidae</taxon>
        <taxon>Oryziinae</taxon>
        <taxon>Oryzias</taxon>
    </lineage>
</organism>
<dbReference type="SMART" id="SM00406">
    <property type="entry name" value="IGv"/>
    <property type="match status" value="2"/>
</dbReference>
<dbReference type="GO" id="GO:0042101">
    <property type="term" value="C:T cell receptor complex"/>
    <property type="evidence" value="ECO:0007669"/>
    <property type="project" value="UniProtKB-KW"/>
</dbReference>
<proteinExistence type="predicted"/>
<evidence type="ECO:0000256" key="3">
    <source>
        <dbReference type="ARBA" id="ARBA00023170"/>
    </source>
</evidence>
<evidence type="ECO:0000259" key="7">
    <source>
        <dbReference type="PROSITE" id="PS50835"/>
    </source>
</evidence>
<evidence type="ECO:0000313" key="8">
    <source>
        <dbReference type="Ensembl" id="ENSORLP00015012444.1"/>
    </source>
</evidence>
<dbReference type="SMART" id="SM00409">
    <property type="entry name" value="IG"/>
    <property type="match status" value="2"/>
</dbReference>
<feature type="domain" description="Ig-like" evidence="7">
    <location>
        <begin position="9"/>
        <end position="122"/>
    </location>
</feature>
<evidence type="ECO:0000256" key="6">
    <source>
        <dbReference type="SAM" id="Phobius"/>
    </source>
</evidence>
<feature type="transmembrane region" description="Helical" evidence="6">
    <location>
        <begin position="244"/>
        <end position="267"/>
    </location>
</feature>
<dbReference type="GO" id="GO:0002250">
    <property type="term" value="P:adaptive immune response"/>
    <property type="evidence" value="ECO:0007669"/>
    <property type="project" value="UniProtKB-KW"/>
</dbReference>
<dbReference type="Ensembl" id="ENSORLT00015019567.1">
    <property type="protein sequence ID" value="ENSORLP00015012444.1"/>
    <property type="gene ID" value="ENSORLG00015013294.1"/>
</dbReference>
<keyword evidence="6" id="KW-0812">Transmembrane</keyword>
<dbReference type="Pfam" id="PF07686">
    <property type="entry name" value="V-set"/>
    <property type="match status" value="2"/>
</dbReference>